<evidence type="ECO:0000313" key="4">
    <source>
        <dbReference type="Proteomes" id="UP001216139"/>
    </source>
</evidence>
<dbReference type="PANTHER" id="PTHR44520:SF2">
    <property type="entry name" value="RESPONSE REGULATOR RCP1"/>
    <property type="match status" value="1"/>
</dbReference>
<protein>
    <submittedName>
        <fullName evidence="3">Response regulator</fullName>
    </submittedName>
</protein>
<proteinExistence type="predicted"/>
<dbReference type="Gene3D" id="3.40.50.2300">
    <property type="match status" value="1"/>
</dbReference>
<feature type="modified residue" description="4-aspartylphosphate" evidence="1">
    <location>
        <position position="70"/>
    </location>
</feature>
<evidence type="ECO:0000256" key="1">
    <source>
        <dbReference type="PROSITE-ProRule" id="PRU00169"/>
    </source>
</evidence>
<dbReference type="Pfam" id="PF00072">
    <property type="entry name" value="Response_reg"/>
    <property type="match status" value="1"/>
</dbReference>
<gene>
    <name evidence="3" type="ORF">PQO05_02055</name>
</gene>
<dbReference type="InterPro" id="IPR052893">
    <property type="entry name" value="TCS_response_regulator"/>
</dbReference>
<dbReference type="SMART" id="SM00448">
    <property type="entry name" value="REC"/>
    <property type="match status" value="1"/>
</dbReference>
<dbReference type="RefSeq" id="WP_273630976.1">
    <property type="nucleotide sequence ID" value="NZ_CP117167.1"/>
</dbReference>
<dbReference type="PANTHER" id="PTHR44520">
    <property type="entry name" value="RESPONSE REGULATOR RCP1-RELATED"/>
    <property type="match status" value="1"/>
</dbReference>
<sequence length="144" mass="16395">MNSLNHLNCILLIDDDIPTNFIHRKVIEKSSIPAHVQVATSAKEGLEFLTYTGKYADTNTIPRPGIIFLDINMPGMNGWDFMDVYRGLDEGQKSRMVVIMLTTSLNPDDRERALRDEDIVTFMHKPLRPETVVKLVNTYFPQAS</sequence>
<dbReference type="Proteomes" id="UP001216139">
    <property type="component" value="Chromosome"/>
</dbReference>
<dbReference type="InterPro" id="IPR001789">
    <property type="entry name" value="Sig_transdc_resp-reg_receiver"/>
</dbReference>
<evidence type="ECO:0000313" key="3">
    <source>
        <dbReference type="EMBL" id="WCT12714.1"/>
    </source>
</evidence>
<dbReference type="PROSITE" id="PS50110">
    <property type="entry name" value="RESPONSE_REGULATORY"/>
    <property type="match status" value="1"/>
</dbReference>
<dbReference type="InterPro" id="IPR011006">
    <property type="entry name" value="CheY-like_superfamily"/>
</dbReference>
<dbReference type="SUPFAM" id="SSF52172">
    <property type="entry name" value="CheY-like"/>
    <property type="match status" value="1"/>
</dbReference>
<organism evidence="3 4">
    <name type="scientific">Mucilaginibacter jinjuensis</name>
    <dbReference type="NCBI Taxonomy" id="1176721"/>
    <lineage>
        <taxon>Bacteria</taxon>
        <taxon>Pseudomonadati</taxon>
        <taxon>Bacteroidota</taxon>
        <taxon>Sphingobacteriia</taxon>
        <taxon>Sphingobacteriales</taxon>
        <taxon>Sphingobacteriaceae</taxon>
        <taxon>Mucilaginibacter</taxon>
    </lineage>
</organism>
<dbReference type="EMBL" id="CP117167">
    <property type="protein sequence ID" value="WCT12714.1"/>
    <property type="molecule type" value="Genomic_DNA"/>
</dbReference>
<evidence type="ECO:0000259" key="2">
    <source>
        <dbReference type="PROSITE" id="PS50110"/>
    </source>
</evidence>
<keyword evidence="1" id="KW-0597">Phosphoprotein</keyword>
<keyword evidence="4" id="KW-1185">Reference proteome</keyword>
<name>A0ABY7T920_9SPHI</name>
<feature type="domain" description="Response regulatory" evidence="2">
    <location>
        <begin position="9"/>
        <end position="140"/>
    </location>
</feature>
<reference evidence="3 4" key="1">
    <citation type="submission" date="2023-02" db="EMBL/GenBank/DDBJ databases">
        <title>Genome sequence of Mucilaginibacter jinjuensis strain KACC 16571.</title>
        <authorList>
            <person name="Kim S."/>
            <person name="Heo J."/>
            <person name="Kwon S.-W."/>
        </authorList>
    </citation>
    <scope>NUCLEOTIDE SEQUENCE [LARGE SCALE GENOMIC DNA]</scope>
    <source>
        <strain evidence="3 4">KACC 16571</strain>
    </source>
</reference>
<accession>A0ABY7T920</accession>